<keyword evidence="1" id="KW-0472">Membrane</keyword>
<keyword evidence="1" id="KW-0812">Transmembrane</keyword>
<sequence>MIPGPAPGPEALALLCAVVAPPGWLAVAIGVAALHDPQLPRAAGYVWAAALAAFASAVTGVLLVVLKRQAPLRRPVAVVTVTVAAVVVTCALASG</sequence>
<dbReference type="Proteomes" id="UP000275865">
    <property type="component" value="Unassembled WGS sequence"/>
</dbReference>
<feature type="transmembrane region" description="Helical" evidence="1">
    <location>
        <begin position="45"/>
        <end position="64"/>
    </location>
</feature>
<dbReference type="EMBL" id="RAZT01000012">
    <property type="protein sequence ID" value="RKN29134.1"/>
    <property type="molecule type" value="Genomic_DNA"/>
</dbReference>
<evidence type="ECO:0000256" key="1">
    <source>
        <dbReference type="SAM" id="Phobius"/>
    </source>
</evidence>
<reference evidence="2 3" key="1">
    <citation type="submission" date="2018-09" db="EMBL/GenBank/DDBJ databases">
        <title>Micromonospora sp. nov. MS1-9, isolated from a root of Musa sp.</title>
        <authorList>
            <person name="Kuncharoen N."/>
            <person name="Kudo T."/>
            <person name="Ohkuma M."/>
            <person name="Yuki M."/>
            <person name="Tanasupawat S."/>
        </authorList>
    </citation>
    <scope>NUCLEOTIDE SEQUENCE [LARGE SCALE GENOMIC DNA]</scope>
    <source>
        <strain evidence="2 3">MS1-9</strain>
    </source>
</reference>
<accession>A0A3A9Y5Q3</accession>
<evidence type="ECO:0000313" key="2">
    <source>
        <dbReference type="EMBL" id="RKN29134.1"/>
    </source>
</evidence>
<feature type="transmembrane region" description="Helical" evidence="1">
    <location>
        <begin position="12"/>
        <end position="33"/>
    </location>
</feature>
<proteinExistence type="predicted"/>
<feature type="transmembrane region" description="Helical" evidence="1">
    <location>
        <begin position="76"/>
        <end position="94"/>
    </location>
</feature>
<gene>
    <name evidence="2" type="ORF">D7044_23270</name>
</gene>
<comment type="caution">
    <text evidence="2">The sequence shown here is derived from an EMBL/GenBank/DDBJ whole genome shotgun (WGS) entry which is preliminary data.</text>
</comment>
<protein>
    <submittedName>
        <fullName evidence="2">Uncharacterized protein</fullName>
    </submittedName>
</protein>
<dbReference type="AlphaFoldDB" id="A0A3A9Y5Q3"/>
<organism evidence="2 3">
    <name type="scientific">Micromonospora musae</name>
    <dbReference type="NCBI Taxonomy" id="1894970"/>
    <lineage>
        <taxon>Bacteria</taxon>
        <taxon>Bacillati</taxon>
        <taxon>Actinomycetota</taxon>
        <taxon>Actinomycetes</taxon>
        <taxon>Micromonosporales</taxon>
        <taxon>Micromonosporaceae</taxon>
        <taxon>Micromonospora</taxon>
    </lineage>
</organism>
<name>A0A3A9Y5Q3_9ACTN</name>
<evidence type="ECO:0000313" key="3">
    <source>
        <dbReference type="Proteomes" id="UP000275865"/>
    </source>
</evidence>
<keyword evidence="1" id="KW-1133">Transmembrane helix</keyword>